<dbReference type="InterPro" id="IPR001548">
    <property type="entry name" value="Peptidase_M2"/>
</dbReference>
<reference evidence="9 10" key="1">
    <citation type="submission" date="2023-05" db="EMBL/GenBank/DDBJ databases">
        <title>B98-5 Cell Line De Novo Hybrid Assembly: An Optical Mapping Approach.</title>
        <authorList>
            <person name="Kananen K."/>
            <person name="Auerbach J.A."/>
            <person name="Kautto E."/>
            <person name="Blachly J.S."/>
        </authorList>
    </citation>
    <scope>NUCLEOTIDE SEQUENCE [LARGE SCALE GENOMIC DNA]</scope>
    <source>
        <strain evidence="9">B95-8</strain>
        <tissue evidence="9">Cell line</tissue>
    </source>
</reference>
<evidence type="ECO:0000313" key="10">
    <source>
        <dbReference type="Proteomes" id="UP001266305"/>
    </source>
</evidence>
<evidence type="ECO:0000256" key="6">
    <source>
        <dbReference type="PROSITE-ProRule" id="PRU01355"/>
    </source>
</evidence>
<evidence type="ECO:0000256" key="3">
    <source>
        <dbReference type="ARBA" id="ARBA00022729"/>
    </source>
</evidence>
<dbReference type="PANTHER" id="PTHR10514">
    <property type="entry name" value="ANGIOTENSIN-CONVERTING ENZYME"/>
    <property type="match status" value="1"/>
</dbReference>
<comment type="caution">
    <text evidence="9">The sequence shown here is derived from an EMBL/GenBank/DDBJ whole genome shotgun (WGS) entry which is preliminary data.</text>
</comment>
<proteinExistence type="inferred from homology"/>
<keyword evidence="7" id="KW-0121">Carboxypeptidase</keyword>
<dbReference type="PANTHER" id="PTHR10514:SF24">
    <property type="entry name" value="ANGIOTENSIN-CONVERTING ENZYME 2"/>
    <property type="match status" value="1"/>
</dbReference>
<keyword evidence="7" id="KW-0378">Hydrolase</keyword>
<keyword evidence="3 8" id="KW-0732">Signal</keyword>
<keyword evidence="7" id="KW-0645">Protease</keyword>
<feature type="signal peptide" evidence="8">
    <location>
        <begin position="1"/>
        <end position="17"/>
    </location>
</feature>
<keyword evidence="7" id="KW-0862">Zinc</keyword>
<comment type="caution">
    <text evidence="6">Lacks conserved residue(s) required for the propagation of feature annotation.</text>
</comment>
<protein>
    <recommendedName>
        <fullName evidence="7">Angiotensin-converting enzyme</fullName>
        <ecNumber evidence="7">3.4.-.-</ecNumber>
    </recommendedName>
</protein>
<evidence type="ECO:0000313" key="9">
    <source>
        <dbReference type="EMBL" id="KAK2083097.1"/>
    </source>
</evidence>
<dbReference type="EMBL" id="JASSZA010000023">
    <property type="protein sequence ID" value="KAK2083097.1"/>
    <property type="molecule type" value="Genomic_DNA"/>
</dbReference>
<name>A0ABQ9TEC9_SAGOE</name>
<comment type="similarity">
    <text evidence="2 6 7">Belongs to the peptidase M2 family.</text>
</comment>
<dbReference type="EC" id="3.4.-.-" evidence="7"/>
<evidence type="ECO:0000256" key="2">
    <source>
        <dbReference type="ARBA" id="ARBA00008139"/>
    </source>
</evidence>
<comment type="cofactor">
    <cofactor evidence="1">
        <name>chloride</name>
        <dbReference type="ChEBI" id="CHEBI:17996"/>
    </cofactor>
</comment>
<organism evidence="9 10">
    <name type="scientific">Saguinus oedipus</name>
    <name type="common">Cotton-top tamarin</name>
    <name type="synonym">Oedipomidas oedipus</name>
    <dbReference type="NCBI Taxonomy" id="9490"/>
    <lineage>
        <taxon>Eukaryota</taxon>
        <taxon>Metazoa</taxon>
        <taxon>Chordata</taxon>
        <taxon>Craniata</taxon>
        <taxon>Vertebrata</taxon>
        <taxon>Euteleostomi</taxon>
        <taxon>Mammalia</taxon>
        <taxon>Eutheria</taxon>
        <taxon>Euarchontoglires</taxon>
        <taxon>Primates</taxon>
        <taxon>Haplorrhini</taxon>
        <taxon>Platyrrhini</taxon>
        <taxon>Cebidae</taxon>
        <taxon>Callitrichinae</taxon>
        <taxon>Saguinus</taxon>
    </lineage>
</organism>
<keyword evidence="5 7" id="KW-0325">Glycoprotein</keyword>
<gene>
    <name evidence="9" type="primary">ACE2_1</name>
    <name evidence="9" type="ORF">P7K49_038333</name>
</gene>
<evidence type="ECO:0000256" key="1">
    <source>
        <dbReference type="ARBA" id="ARBA00001923"/>
    </source>
</evidence>
<dbReference type="SUPFAM" id="SSF55486">
    <property type="entry name" value="Metalloproteases ('zincins'), catalytic domain"/>
    <property type="match status" value="2"/>
</dbReference>
<evidence type="ECO:0000256" key="4">
    <source>
        <dbReference type="ARBA" id="ARBA00023157"/>
    </source>
</evidence>
<keyword evidence="7" id="KW-0482">Metalloprotease</keyword>
<evidence type="ECO:0000256" key="7">
    <source>
        <dbReference type="RuleBase" id="RU361144"/>
    </source>
</evidence>
<comment type="cofactor">
    <cofactor evidence="7">
        <name>Zn(2+)</name>
        <dbReference type="ChEBI" id="CHEBI:29105"/>
    </cofactor>
    <text evidence="7">Binds 2 Zn(2+) ions per subunit.</text>
</comment>
<keyword evidence="7" id="KW-0479">Metal-binding</keyword>
<keyword evidence="10" id="KW-1185">Reference proteome</keyword>
<feature type="chain" id="PRO_5045282284" description="Angiotensin-converting enzyme" evidence="8">
    <location>
        <begin position="18"/>
        <end position="360"/>
    </location>
</feature>
<keyword evidence="4 6" id="KW-1015">Disulfide bond</keyword>
<evidence type="ECO:0000256" key="5">
    <source>
        <dbReference type="ARBA" id="ARBA00023180"/>
    </source>
</evidence>
<evidence type="ECO:0000256" key="8">
    <source>
        <dbReference type="SAM" id="SignalP"/>
    </source>
</evidence>
<feature type="disulfide bond" evidence="6">
    <location>
        <begin position="191"/>
        <end position="199"/>
    </location>
</feature>
<dbReference type="PROSITE" id="PS52011">
    <property type="entry name" value="PEPTIDASE_M2"/>
    <property type="match status" value="1"/>
</dbReference>
<dbReference type="PRINTS" id="PR00791">
    <property type="entry name" value="PEPDIPTASEA"/>
</dbReference>
<dbReference type="Proteomes" id="UP001266305">
    <property type="component" value="Unassembled WGS sequence"/>
</dbReference>
<accession>A0ABQ9TEC9</accession>
<sequence length="360" mass="41760">MSGSFWLLLSLVAVTAAQSTIEEQAKAFLDKFNHEAEDLFHENSLASWNYNTNITEENVQNMCSNKELTQEGKFGLNDMYMFIFYQSDMIEDSLPFPYCPMQYSIPSSCSFWSLVNGNEFNVAGEKWSAFFKEQSKLAQTYPLQEIQNLTVKLQLQALQQDGSSVLSEDKSKQLNTIINTMSNIYSTGKVCKPNYPQECLLLEPGLNEIMAKSTDYNERLWAWEGWRSEIGKQLRPLYEEYVVLKNEMARANHYEDYGDYWRGDYEVNGVDGYNYYRNQLIEDVERTFEEIKPLYEHLHAYVRAKLMDAYPSYISPTGCLPAHLLGDMWGRFWTNLYSLTVPFGQKPNIDVTDEMVKQNA</sequence>
<dbReference type="Pfam" id="PF01401">
    <property type="entry name" value="Peptidase_M2"/>
    <property type="match status" value="2"/>
</dbReference>